<dbReference type="Proteomes" id="UP000198992">
    <property type="component" value="Unassembled WGS sequence"/>
</dbReference>
<dbReference type="SUPFAM" id="SSF63829">
    <property type="entry name" value="Calcium-dependent phosphotriesterase"/>
    <property type="match status" value="1"/>
</dbReference>
<dbReference type="RefSeq" id="WP_092113400.1">
    <property type="nucleotide sequence ID" value="NZ_FNTH01000001.1"/>
</dbReference>
<evidence type="ECO:0000256" key="3">
    <source>
        <dbReference type="ARBA" id="ARBA00023180"/>
    </source>
</evidence>
<dbReference type="Gene3D" id="2.120.10.30">
    <property type="entry name" value="TolB, C-terminal domain"/>
    <property type="match status" value="1"/>
</dbReference>
<gene>
    <name evidence="6" type="ORF">SAMN05444164_0205</name>
</gene>
<feature type="repeat" description="NHL" evidence="4">
    <location>
        <begin position="330"/>
        <end position="373"/>
    </location>
</feature>
<feature type="chain" id="PRO_5011587323" description="NHL repeat-containing protein" evidence="5">
    <location>
        <begin position="29"/>
        <end position="378"/>
    </location>
</feature>
<dbReference type="AlphaFoldDB" id="A0A1H4M5X7"/>
<keyword evidence="2" id="KW-0677">Repeat</keyword>
<keyword evidence="3" id="KW-0325">Glycoprotein</keyword>
<dbReference type="EMBL" id="FNTH01000001">
    <property type="protein sequence ID" value="SEB77905.1"/>
    <property type="molecule type" value="Genomic_DNA"/>
</dbReference>
<accession>A0A1H4M5X7</accession>
<protein>
    <recommendedName>
        <fullName evidence="8">NHL repeat-containing protein</fullName>
    </recommendedName>
</protein>
<evidence type="ECO:0008006" key="8">
    <source>
        <dbReference type="Google" id="ProtNLM"/>
    </source>
</evidence>
<evidence type="ECO:0000313" key="6">
    <source>
        <dbReference type="EMBL" id="SEB77905.1"/>
    </source>
</evidence>
<evidence type="ECO:0000256" key="2">
    <source>
        <dbReference type="ARBA" id="ARBA00022737"/>
    </source>
</evidence>
<dbReference type="InterPro" id="IPR001258">
    <property type="entry name" value="NHL_repeat"/>
</dbReference>
<organism evidence="6 7">
    <name type="scientific">Bradyrhizobium erythrophlei</name>
    <dbReference type="NCBI Taxonomy" id="1437360"/>
    <lineage>
        <taxon>Bacteria</taxon>
        <taxon>Pseudomonadati</taxon>
        <taxon>Pseudomonadota</taxon>
        <taxon>Alphaproteobacteria</taxon>
        <taxon>Hyphomicrobiales</taxon>
        <taxon>Nitrobacteraceae</taxon>
        <taxon>Bradyrhizobium</taxon>
    </lineage>
</organism>
<evidence type="ECO:0000256" key="1">
    <source>
        <dbReference type="ARBA" id="ARBA00022729"/>
    </source>
</evidence>
<evidence type="ECO:0000256" key="5">
    <source>
        <dbReference type="SAM" id="SignalP"/>
    </source>
</evidence>
<feature type="signal peptide" evidence="5">
    <location>
        <begin position="1"/>
        <end position="28"/>
    </location>
</feature>
<evidence type="ECO:0000256" key="4">
    <source>
        <dbReference type="PROSITE-ProRule" id="PRU00504"/>
    </source>
</evidence>
<dbReference type="PANTHER" id="PTHR10680">
    <property type="entry name" value="PEPTIDYL-GLYCINE ALPHA-AMIDATING MONOOXYGENASE"/>
    <property type="match status" value="1"/>
</dbReference>
<dbReference type="PROSITE" id="PS51125">
    <property type="entry name" value="NHL"/>
    <property type="match status" value="1"/>
</dbReference>
<keyword evidence="1 5" id="KW-0732">Signal</keyword>
<dbReference type="PANTHER" id="PTHR10680:SF38">
    <property type="entry name" value="BLL1368 PROTEIN"/>
    <property type="match status" value="1"/>
</dbReference>
<name>A0A1H4M5X7_9BRAD</name>
<evidence type="ECO:0000313" key="7">
    <source>
        <dbReference type="Proteomes" id="UP000198992"/>
    </source>
</evidence>
<reference evidence="6 7" key="1">
    <citation type="submission" date="2016-10" db="EMBL/GenBank/DDBJ databases">
        <authorList>
            <person name="de Groot N.N."/>
        </authorList>
    </citation>
    <scope>NUCLEOTIDE SEQUENCE [LARGE SCALE GENOMIC DNA]</scope>
    <source>
        <strain evidence="6 7">MT12</strain>
    </source>
</reference>
<dbReference type="InterPro" id="IPR011042">
    <property type="entry name" value="6-blade_b-propeller_TolB-like"/>
</dbReference>
<proteinExistence type="predicted"/>
<sequence>MTPTFNRARSILSGLFLSAGIASSTLFAQPTPARAGDVPTFAVDASWPKQLPNNWIIGQVGGITVDWQGHIWVVHRPRSLTDGEKAASLTPPRAKCCVAAPPVLEFDVDGNLLRAWGGPGDGYQWVGREHGIEVDERGFVWIGGNADDDSAILKFSLDGKYLGQIGKIAARTNSNDTTQLGRPAEMAIDKDANELYIADGYGNRRVIVFDATTLAYKRHWGGYGKLPTDDKQPPYDPSAAVQEQFGNPVHCIKIANDGLVYVCDRSQDRIQVFQKNGTFVKEWFYEKNTRGDGAVFDLALWPDPKQTYLLNADGANNEVRVLKRDDGSVVGTFGHSGRNAGQFALLHVMAVDQKGNVYTGEVEGKRIQKFKLTSDALK</sequence>
<dbReference type="OrthoDB" id="9792285at2"/>